<dbReference type="SUPFAM" id="SSF52833">
    <property type="entry name" value="Thioredoxin-like"/>
    <property type="match status" value="1"/>
</dbReference>
<feature type="domain" description="Thioredoxin" evidence="2">
    <location>
        <begin position="70"/>
        <end position="211"/>
    </location>
</feature>
<dbReference type="AlphaFoldDB" id="C7MMF8"/>
<proteinExistence type="predicted"/>
<dbReference type="GO" id="GO:0016491">
    <property type="term" value="F:oxidoreductase activity"/>
    <property type="evidence" value="ECO:0007669"/>
    <property type="project" value="InterPro"/>
</dbReference>
<evidence type="ECO:0000313" key="4">
    <source>
        <dbReference type="Proteomes" id="UP000000954"/>
    </source>
</evidence>
<dbReference type="HOGENOM" id="CLU_042529_11_4_11"/>
<sequence length="212" mass="21972">MISVVVLVAVVAVAVVAYRALSAGQMSSSTSAGSASTSSSSIDQSQALSQSPGNSSSANGSGSAMSGGSSGNSQALPSFSVLDSSGAKVSSDSVIGKPTFIGFWATWCPNCVSEAPDIQKLYDTYGDRVNFMMIDCVDGQRETVDIAKQWIESKGYTYPVYFDTTNQASLALRVQYLPTIYLVDAQGNVTSMKIGSTSFDAMATALDGLLAS</sequence>
<dbReference type="InterPro" id="IPR000866">
    <property type="entry name" value="AhpC/TSA"/>
</dbReference>
<dbReference type="KEGG" id="ccu:Ccur_03730"/>
<reference evidence="3 4" key="1">
    <citation type="journal article" date="2009" name="Stand. Genomic Sci.">
        <title>Complete genome sequence of Cryptobacterium curtum type strain (12-3).</title>
        <authorList>
            <person name="Mavrommatis K."/>
            <person name="Pukall R."/>
            <person name="Rohde C."/>
            <person name="Chen F."/>
            <person name="Sims D."/>
            <person name="Brettin T."/>
            <person name="Kuske C."/>
            <person name="Detter J.C."/>
            <person name="Han C."/>
            <person name="Lapidus A."/>
            <person name="Copeland A."/>
            <person name="Glavina Del Rio T."/>
            <person name="Nolan M."/>
            <person name="Lucas S."/>
            <person name="Tice H."/>
            <person name="Cheng J.F."/>
            <person name="Bruce D."/>
            <person name="Goodwin L."/>
            <person name="Pitluck S."/>
            <person name="Ovchinnikova G."/>
            <person name="Pati A."/>
            <person name="Ivanova N."/>
            <person name="Chen A."/>
            <person name="Palaniappan K."/>
            <person name="Chain P."/>
            <person name="D'haeseleer P."/>
            <person name="Goker M."/>
            <person name="Bristow J."/>
            <person name="Eisen J.A."/>
            <person name="Markowitz V."/>
            <person name="Hugenholtz P."/>
            <person name="Rohde M."/>
            <person name="Klenk H.P."/>
            <person name="Kyrpides N.C."/>
        </authorList>
    </citation>
    <scope>NUCLEOTIDE SEQUENCE [LARGE SCALE GENOMIC DNA]</scope>
    <source>
        <strain evidence="4">ATCC 700683 / DSM 15641 / 12-3</strain>
    </source>
</reference>
<feature type="region of interest" description="Disordered" evidence="1">
    <location>
        <begin position="27"/>
        <end position="71"/>
    </location>
</feature>
<dbReference type="InterPro" id="IPR013766">
    <property type="entry name" value="Thioredoxin_domain"/>
</dbReference>
<dbReference type="GO" id="GO:0016853">
    <property type="term" value="F:isomerase activity"/>
    <property type="evidence" value="ECO:0007669"/>
    <property type="project" value="UniProtKB-KW"/>
</dbReference>
<dbReference type="CDD" id="cd02966">
    <property type="entry name" value="TlpA_like_family"/>
    <property type="match status" value="1"/>
</dbReference>
<dbReference type="Proteomes" id="UP000000954">
    <property type="component" value="Chromosome"/>
</dbReference>
<dbReference type="PROSITE" id="PS51352">
    <property type="entry name" value="THIOREDOXIN_2"/>
    <property type="match status" value="1"/>
</dbReference>
<keyword evidence="3" id="KW-0413">Isomerase</keyword>
<accession>C7MMF8</accession>
<evidence type="ECO:0000259" key="2">
    <source>
        <dbReference type="PROSITE" id="PS51352"/>
    </source>
</evidence>
<keyword evidence="4" id="KW-1185">Reference proteome</keyword>
<protein>
    <submittedName>
        <fullName evidence="3">Thiol-disulfide isomerase-like thioredoxin</fullName>
    </submittedName>
</protein>
<evidence type="ECO:0000313" key="3">
    <source>
        <dbReference type="EMBL" id="ACU94098.1"/>
    </source>
</evidence>
<dbReference type="PANTHER" id="PTHR42852">
    <property type="entry name" value="THIOL:DISULFIDE INTERCHANGE PROTEIN DSBE"/>
    <property type="match status" value="1"/>
</dbReference>
<dbReference type="STRING" id="469378.Ccur_03730"/>
<dbReference type="InterPro" id="IPR036249">
    <property type="entry name" value="Thioredoxin-like_sf"/>
</dbReference>
<dbReference type="Pfam" id="PF00578">
    <property type="entry name" value="AhpC-TSA"/>
    <property type="match status" value="1"/>
</dbReference>
<evidence type="ECO:0000256" key="1">
    <source>
        <dbReference type="SAM" id="MobiDB-lite"/>
    </source>
</evidence>
<dbReference type="EMBL" id="CP001682">
    <property type="protein sequence ID" value="ACU94098.1"/>
    <property type="molecule type" value="Genomic_DNA"/>
</dbReference>
<dbReference type="InterPro" id="IPR050553">
    <property type="entry name" value="Thioredoxin_ResA/DsbE_sf"/>
</dbReference>
<dbReference type="GO" id="GO:0016209">
    <property type="term" value="F:antioxidant activity"/>
    <property type="evidence" value="ECO:0007669"/>
    <property type="project" value="InterPro"/>
</dbReference>
<dbReference type="eggNOG" id="COG0526">
    <property type="taxonomic scope" value="Bacteria"/>
</dbReference>
<name>C7MMF8_CRYCD</name>
<dbReference type="Gene3D" id="3.40.30.10">
    <property type="entry name" value="Glutaredoxin"/>
    <property type="match status" value="1"/>
</dbReference>
<dbReference type="PANTHER" id="PTHR42852:SF13">
    <property type="entry name" value="PROTEIN DIPZ"/>
    <property type="match status" value="1"/>
</dbReference>
<gene>
    <name evidence="3" type="ordered locus">Ccur_03730</name>
</gene>
<organism evidence="3 4">
    <name type="scientific">Cryptobacterium curtum (strain ATCC 700683 / DSM 15641 / CCUG 43107 / 12-3)</name>
    <dbReference type="NCBI Taxonomy" id="469378"/>
    <lineage>
        <taxon>Bacteria</taxon>
        <taxon>Bacillati</taxon>
        <taxon>Actinomycetota</taxon>
        <taxon>Coriobacteriia</taxon>
        <taxon>Eggerthellales</taxon>
        <taxon>Eggerthellaceae</taxon>
        <taxon>Cryptobacterium</taxon>
    </lineage>
</organism>